<evidence type="ECO:0000313" key="6">
    <source>
        <dbReference type="EMBL" id="CUA83574.1"/>
    </source>
</evidence>
<comment type="subcellular location">
    <subcellularLocation>
        <location evidence="1">Membrane</location>
        <topology evidence="1">Multi-pass membrane protein</topology>
    </subcellularLocation>
</comment>
<keyword evidence="7" id="KW-1185">Reference proteome</keyword>
<sequence length="163" mass="18004">MLWIDIAILVIIGLSTLISLTRGFVKEALSLAIWIAAFFIAKLFYQDLAVYFTGIEEDMLRNAAAVSALFIATLIVGAVVNYLIGRLVETTGLSGTDKVLGAVFGALRGVLIVAAVLFFLDSFTGFSDEPWWTDSLLIPHFGVVIEWFFEYLQKTSSFLPERV</sequence>
<feature type="transmembrane region" description="Helical" evidence="5">
    <location>
        <begin position="131"/>
        <end position="149"/>
    </location>
</feature>
<evidence type="ECO:0000256" key="1">
    <source>
        <dbReference type="ARBA" id="ARBA00004141"/>
    </source>
</evidence>
<keyword evidence="2 5" id="KW-0812">Transmembrane</keyword>
<reference evidence="7" key="1">
    <citation type="submission" date="2015-08" db="EMBL/GenBank/DDBJ databases">
        <authorList>
            <person name="Varghese N."/>
        </authorList>
    </citation>
    <scope>NUCLEOTIDE SEQUENCE [LARGE SCALE GENOMIC DNA]</scope>
    <source>
        <strain evidence="7">DSM 27808</strain>
    </source>
</reference>
<feature type="transmembrane region" description="Helical" evidence="5">
    <location>
        <begin position="32"/>
        <end position="52"/>
    </location>
</feature>
<dbReference type="PANTHER" id="PTHR36926:SF1">
    <property type="entry name" value="COLICIN V PRODUCTION PROTEIN"/>
    <property type="match status" value="1"/>
</dbReference>
<dbReference type="PANTHER" id="PTHR36926">
    <property type="entry name" value="COLICIN V PRODUCTION PROTEIN"/>
    <property type="match status" value="1"/>
</dbReference>
<dbReference type="InterPro" id="IPR052719">
    <property type="entry name" value="CvpA-like"/>
</dbReference>
<dbReference type="EMBL" id="CYHB01000001">
    <property type="protein sequence ID" value="CUA83574.1"/>
    <property type="molecule type" value="Genomic_DNA"/>
</dbReference>
<name>A0A0K6GYA2_9GAMM</name>
<dbReference type="AlphaFoldDB" id="A0A0K6GYA2"/>
<organism evidence="6 7">
    <name type="scientific">Pseudidiomarina woesei</name>
    <dbReference type="NCBI Taxonomy" id="1381080"/>
    <lineage>
        <taxon>Bacteria</taxon>
        <taxon>Pseudomonadati</taxon>
        <taxon>Pseudomonadota</taxon>
        <taxon>Gammaproteobacteria</taxon>
        <taxon>Alteromonadales</taxon>
        <taxon>Idiomarinaceae</taxon>
        <taxon>Pseudidiomarina</taxon>
    </lineage>
</organism>
<gene>
    <name evidence="6" type="ORF">Ga0061064_0678</name>
</gene>
<evidence type="ECO:0000256" key="2">
    <source>
        <dbReference type="ARBA" id="ARBA00022692"/>
    </source>
</evidence>
<dbReference type="GO" id="GO:0016020">
    <property type="term" value="C:membrane"/>
    <property type="evidence" value="ECO:0007669"/>
    <property type="project" value="UniProtKB-SubCell"/>
</dbReference>
<dbReference type="InterPro" id="IPR003825">
    <property type="entry name" value="Colicin-V_CvpA"/>
</dbReference>
<evidence type="ECO:0000256" key="3">
    <source>
        <dbReference type="ARBA" id="ARBA00022989"/>
    </source>
</evidence>
<evidence type="ECO:0000313" key="7">
    <source>
        <dbReference type="Proteomes" id="UP000182598"/>
    </source>
</evidence>
<dbReference type="GO" id="GO:0009403">
    <property type="term" value="P:toxin biosynthetic process"/>
    <property type="evidence" value="ECO:0007669"/>
    <property type="project" value="InterPro"/>
</dbReference>
<keyword evidence="4 5" id="KW-0472">Membrane</keyword>
<proteinExistence type="predicted"/>
<feature type="transmembrane region" description="Helical" evidence="5">
    <location>
        <begin position="64"/>
        <end position="87"/>
    </location>
</feature>
<evidence type="ECO:0000256" key="4">
    <source>
        <dbReference type="ARBA" id="ARBA00023136"/>
    </source>
</evidence>
<dbReference type="Pfam" id="PF02674">
    <property type="entry name" value="Colicin_V"/>
    <property type="match status" value="1"/>
</dbReference>
<evidence type="ECO:0000256" key="5">
    <source>
        <dbReference type="SAM" id="Phobius"/>
    </source>
</evidence>
<dbReference type="OrthoDB" id="9810601at2"/>
<protein>
    <submittedName>
        <fullName evidence="6">Uncharacterized membrane protein, required for colicin V production</fullName>
    </submittedName>
</protein>
<feature type="transmembrane region" description="Helical" evidence="5">
    <location>
        <begin position="99"/>
        <end position="119"/>
    </location>
</feature>
<dbReference type="Proteomes" id="UP000182598">
    <property type="component" value="Unassembled WGS sequence"/>
</dbReference>
<accession>A0A0K6GYA2</accession>
<dbReference type="RefSeq" id="WP_055438337.1">
    <property type="nucleotide sequence ID" value="NZ_CYHB01000001.1"/>
</dbReference>
<feature type="transmembrane region" description="Helical" evidence="5">
    <location>
        <begin position="6"/>
        <end position="25"/>
    </location>
</feature>
<keyword evidence="3 5" id="KW-1133">Transmembrane helix</keyword>